<dbReference type="PIRSF" id="PIRSF015617">
    <property type="entry name" value="Adensltrnsf_CobA"/>
    <property type="match status" value="1"/>
</dbReference>
<accession>A0ABU2M4P6</accession>
<dbReference type="Pfam" id="PF02572">
    <property type="entry name" value="CobA_CobO_BtuR"/>
    <property type="match status" value="1"/>
</dbReference>
<name>A0ABU2M4P6_9ACTN</name>
<dbReference type="EMBL" id="JAVREP010000001">
    <property type="protein sequence ID" value="MDT0327553.1"/>
    <property type="molecule type" value="Genomic_DNA"/>
</dbReference>
<evidence type="ECO:0000313" key="1">
    <source>
        <dbReference type="EMBL" id="MDT0327553.1"/>
    </source>
</evidence>
<protein>
    <submittedName>
        <fullName evidence="1">Cob(I)yrinic acid a,c-diamide adenosyltransferase</fullName>
    </submittedName>
</protein>
<evidence type="ECO:0000313" key="2">
    <source>
        <dbReference type="Proteomes" id="UP001183390"/>
    </source>
</evidence>
<dbReference type="SUPFAM" id="SSF52540">
    <property type="entry name" value="P-loop containing nucleoside triphosphate hydrolases"/>
    <property type="match status" value="1"/>
</dbReference>
<dbReference type="PANTHER" id="PTHR46638:SF1">
    <property type="entry name" value="CORRINOID ADENOSYLTRANSFERASE"/>
    <property type="match status" value="1"/>
</dbReference>
<dbReference type="PANTHER" id="PTHR46638">
    <property type="entry name" value="CORRINOID ADENOSYLTRANSFERASE"/>
    <property type="match status" value="1"/>
</dbReference>
<dbReference type="InterPro" id="IPR027417">
    <property type="entry name" value="P-loop_NTPase"/>
</dbReference>
<dbReference type="Gene3D" id="3.40.50.300">
    <property type="entry name" value="P-loop containing nucleotide triphosphate hydrolases"/>
    <property type="match status" value="1"/>
</dbReference>
<comment type="caution">
    <text evidence="1">The sequence shown here is derived from an EMBL/GenBank/DDBJ whole genome shotgun (WGS) entry which is preliminary data.</text>
</comment>
<dbReference type="RefSeq" id="WP_311510445.1">
    <property type="nucleotide sequence ID" value="NZ_JAVREP010000001.1"/>
</dbReference>
<keyword evidence="2" id="KW-1185">Reference proteome</keyword>
<gene>
    <name evidence="1" type="ORF">RM479_03925</name>
</gene>
<sequence>MLFSGEGWGKSSAALGYAVRSAGHGWPTTFVQFVKGGAWNAAEAAVSATAGIRWPVFAPGLTWGAEDPRALCDRAWAAAVESLRSDPPGLVVLDEITHAVEHGWLEAARVAEEIRGRHPLTSVILTGRDAPEPLCAVADTITGFTLVKHESKKGILDP</sequence>
<dbReference type="InterPro" id="IPR003724">
    <property type="entry name" value="CblAdoTrfase_CobA"/>
</dbReference>
<dbReference type="Proteomes" id="UP001183390">
    <property type="component" value="Unassembled WGS sequence"/>
</dbReference>
<reference evidence="2" key="1">
    <citation type="submission" date="2023-07" db="EMBL/GenBank/DDBJ databases">
        <title>30 novel species of actinomycetes from the DSMZ collection.</title>
        <authorList>
            <person name="Nouioui I."/>
        </authorList>
    </citation>
    <scope>NUCLEOTIDE SEQUENCE [LARGE SCALE GENOMIC DNA]</scope>
    <source>
        <strain evidence="2">DSM 44743</strain>
    </source>
</reference>
<proteinExistence type="predicted"/>
<organism evidence="1 2">
    <name type="scientific">Nocardiopsis lambiniae</name>
    <dbReference type="NCBI Taxonomy" id="3075539"/>
    <lineage>
        <taxon>Bacteria</taxon>
        <taxon>Bacillati</taxon>
        <taxon>Actinomycetota</taxon>
        <taxon>Actinomycetes</taxon>
        <taxon>Streptosporangiales</taxon>
        <taxon>Nocardiopsidaceae</taxon>
        <taxon>Nocardiopsis</taxon>
    </lineage>
</organism>